<protein>
    <recommendedName>
        <fullName evidence="2">DUF1570 domain-containing protein</fullName>
    </recommendedName>
</protein>
<reference evidence="1" key="1">
    <citation type="journal article" date="2014" name="Front. Microbiol.">
        <title>High frequency of phylogenetically diverse reductive dehalogenase-homologous genes in deep subseafloor sedimentary metagenomes.</title>
        <authorList>
            <person name="Kawai M."/>
            <person name="Futagami T."/>
            <person name="Toyoda A."/>
            <person name="Takaki Y."/>
            <person name="Nishi S."/>
            <person name="Hori S."/>
            <person name="Arai W."/>
            <person name="Tsubouchi T."/>
            <person name="Morono Y."/>
            <person name="Uchiyama I."/>
            <person name="Ito T."/>
            <person name="Fujiyama A."/>
            <person name="Inagaki F."/>
            <person name="Takami H."/>
        </authorList>
    </citation>
    <scope>NUCLEOTIDE SEQUENCE</scope>
    <source>
        <strain evidence="1">Expedition CK06-06</strain>
    </source>
</reference>
<evidence type="ECO:0000313" key="1">
    <source>
        <dbReference type="EMBL" id="GAI08866.1"/>
    </source>
</evidence>
<proteinExistence type="predicted"/>
<comment type="caution">
    <text evidence="1">The sequence shown here is derived from an EMBL/GenBank/DDBJ whole genome shotgun (WGS) entry which is preliminary data.</text>
</comment>
<gene>
    <name evidence="1" type="ORF">S06H3_17640</name>
</gene>
<organism evidence="1">
    <name type="scientific">marine sediment metagenome</name>
    <dbReference type="NCBI Taxonomy" id="412755"/>
    <lineage>
        <taxon>unclassified sequences</taxon>
        <taxon>metagenomes</taxon>
        <taxon>ecological metagenomes</taxon>
    </lineage>
</organism>
<dbReference type="EMBL" id="BARV01008838">
    <property type="protein sequence ID" value="GAI08866.1"/>
    <property type="molecule type" value="Genomic_DNA"/>
</dbReference>
<name>X1LSS3_9ZZZZ</name>
<dbReference type="AlphaFoldDB" id="X1LSS3"/>
<sequence length="281" mass="32730">ITTAHYQIFTTLLEPLMLPQVPGSMESAYRGYNSQLPELIETTTKFTIYLFAERGQWEDFTRSFAPRAARLLTKIKAGAYYQKGACVAYNIGRERTFSVLGHEGWHQFNKRHFKFRLPSWIDEGIAMLFETSRYYKGLFYFEPGKNMQRLGALKMTLMKNEMIPLKQLIAMNPGEALVTSDETVAAFYSQSYALVRFLREEDYGKRLGNYHQLLLGGLRGDWPLSRTAKRIAADRNIPLTVQWNRAVGSMLFKQYISDDFDQIEKEYVAFCRKIVYHVRFK</sequence>
<evidence type="ECO:0008006" key="2">
    <source>
        <dbReference type="Google" id="ProtNLM"/>
    </source>
</evidence>
<accession>X1LSS3</accession>
<feature type="non-terminal residue" evidence="1">
    <location>
        <position position="1"/>
    </location>
</feature>